<evidence type="ECO:0000256" key="2">
    <source>
        <dbReference type="ARBA" id="ARBA00022723"/>
    </source>
</evidence>
<evidence type="ECO:0000256" key="3">
    <source>
        <dbReference type="ARBA" id="ARBA00023004"/>
    </source>
</evidence>
<dbReference type="InterPro" id="IPR036909">
    <property type="entry name" value="Cyt_c-like_dom_sf"/>
</dbReference>
<name>A0ABS1GJJ7_9AQUI</name>
<evidence type="ECO:0000313" key="6">
    <source>
        <dbReference type="EMBL" id="MBK3333091.1"/>
    </source>
</evidence>
<keyword evidence="2 4" id="KW-0479">Metal-binding</keyword>
<evidence type="ECO:0000256" key="1">
    <source>
        <dbReference type="ARBA" id="ARBA00022617"/>
    </source>
</evidence>
<proteinExistence type="predicted"/>
<dbReference type="RefSeq" id="WP_200674501.1">
    <property type="nucleotide sequence ID" value="NZ_JAACYA010000002.1"/>
</dbReference>
<keyword evidence="1 4" id="KW-0349">Heme</keyword>
<evidence type="ECO:0000259" key="5">
    <source>
        <dbReference type="PROSITE" id="PS51007"/>
    </source>
</evidence>
<dbReference type="PROSITE" id="PS51007">
    <property type="entry name" value="CYTC"/>
    <property type="match status" value="1"/>
</dbReference>
<evidence type="ECO:0000256" key="4">
    <source>
        <dbReference type="PROSITE-ProRule" id="PRU00433"/>
    </source>
</evidence>
<reference evidence="6 7" key="1">
    <citation type="journal article" date="2021" name="Syst. Appl. Microbiol.">
        <title>Persephonella atlantica sp. nov.: How to adapt to physico-chemical gradients in high temperature hydrothermal habitats.</title>
        <authorList>
            <person name="Francois D.X."/>
            <person name="Godfroy A."/>
            <person name="Mathien C."/>
            <person name="Aube J."/>
            <person name="Cathalot C."/>
            <person name="Lesongeur F."/>
            <person name="L'Haridon S."/>
            <person name="Philippon X."/>
            <person name="Roussel E.G."/>
        </authorList>
    </citation>
    <scope>NUCLEOTIDE SEQUENCE [LARGE SCALE GENOMIC DNA]</scope>
    <source>
        <strain evidence="6 7">MO1340</strain>
    </source>
</reference>
<organism evidence="6 7">
    <name type="scientific">Persephonella atlantica</name>
    <dbReference type="NCBI Taxonomy" id="2699429"/>
    <lineage>
        <taxon>Bacteria</taxon>
        <taxon>Pseudomonadati</taxon>
        <taxon>Aquificota</taxon>
        <taxon>Aquificia</taxon>
        <taxon>Aquificales</taxon>
        <taxon>Hydrogenothermaceae</taxon>
        <taxon>Persephonella</taxon>
    </lineage>
</organism>
<protein>
    <submittedName>
        <fullName evidence="6">Cytochrome c</fullName>
    </submittedName>
</protein>
<dbReference type="InterPro" id="IPR009056">
    <property type="entry name" value="Cyt_c-like_dom"/>
</dbReference>
<dbReference type="Proteomes" id="UP000772812">
    <property type="component" value="Unassembled WGS sequence"/>
</dbReference>
<feature type="domain" description="Cytochrome c" evidence="5">
    <location>
        <begin position="28"/>
        <end position="143"/>
    </location>
</feature>
<accession>A0ABS1GJJ7</accession>
<dbReference type="EMBL" id="JAACYA010000002">
    <property type="protein sequence ID" value="MBK3333091.1"/>
    <property type="molecule type" value="Genomic_DNA"/>
</dbReference>
<comment type="caution">
    <text evidence="6">The sequence shown here is derived from an EMBL/GenBank/DDBJ whole genome shotgun (WGS) entry which is preliminary data.</text>
</comment>
<evidence type="ECO:0000313" key="7">
    <source>
        <dbReference type="Proteomes" id="UP000772812"/>
    </source>
</evidence>
<dbReference type="PROSITE" id="PS51257">
    <property type="entry name" value="PROKAR_LIPOPROTEIN"/>
    <property type="match status" value="1"/>
</dbReference>
<keyword evidence="3 4" id="KW-0408">Iron</keyword>
<dbReference type="Gene3D" id="1.10.760.10">
    <property type="entry name" value="Cytochrome c-like domain"/>
    <property type="match status" value="1"/>
</dbReference>
<gene>
    <name evidence="6" type="ORF">GWK41_08415</name>
</gene>
<sequence>MKKLIAGAVALSIIGAGCQKTTSETSEIEIKKGYLIYKNNCSMCHWETVTPEQIRNIRKMVKEGKKPPFAAPPMSEVSARVKKFYPTEEKFVAFVKDYITNPSREKGVCLPMAYKIFGVMPPIGRNMSEDSKEAVAKWLYYRFNMSWEEFMKKHPH</sequence>
<dbReference type="SUPFAM" id="SSF46626">
    <property type="entry name" value="Cytochrome c"/>
    <property type="match status" value="1"/>
</dbReference>
<keyword evidence="7" id="KW-1185">Reference proteome</keyword>